<dbReference type="InterPro" id="IPR051059">
    <property type="entry name" value="VerF-like"/>
</dbReference>
<feature type="region of interest" description="Disordered" evidence="10">
    <location>
        <begin position="196"/>
        <end position="403"/>
    </location>
</feature>
<dbReference type="InterPro" id="IPR013087">
    <property type="entry name" value="Znf_C2H2_type"/>
</dbReference>
<dbReference type="SUPFAM" id="SSF57667">
    <property type="entry name" value="beta-beta-alpha zinc fingers"/>
    <property type="match status" value="1"/>
</dbReference>
<feature type="compositionally biased region" description="Polar residues" evidence="10">
    <location>
        <begin position="226"/>
        <end position="237"/>
    </location>
</feature>
<evidence type="ECO:0000256" key="8">
    <source>
        <dbReference type="ARBA" id="ARBA00023242"/>
    </source>
</evidence>
<dbReference type="GO" id="GO:0000785">
    <property type="term" value="C:chromatin"/>
    <property type="evidence" value="ECO:0007669"/>
    <property type="project" value="TreeGrafter"/>
</dbReference>
<keyword evidence="2" id="KW-0479">Metal-binding</keyword>
<evidence type="ECO:0000256" key="10">
    <source>
        <dbReference type="SAM" id="MobiDB-lite"/>
    </source>
</evidence>
<feature type="compositionally biased region" description="Polar residues" evidence="10">
    <location>
        <begin position="609"/>
        <end position="619"/>
    </location>
</feature>
<comment type="caution">
    <text evidence="12">The sequence shown here is derived from an EMBL/GenBank/DDBJ whole genome shotgun (WGS) entry which is preliminary data.</text>
</comment>
<feature type="region of interest" description="Disordered" evidence="10">
    <location>
        <begin position="469"/>
        <end position="497"/>
    </location>
</feature>
<keyword evidence="3" id="KW-0677">Repeat</keyword>
<feature type="region of interest" description="Disordered" evidence="10">
    <location>
        <begin position="1"/>
        <end position="138"/>
    </location>
</feature>
<feature type="compositionally biased region" description="Acidic residues" evidence="10">
    <location>
        <begin position="104"/>
        <end position="125"/>
    </location>
</feature>
<feature type="compositionally biased region" description="Polar residues" evidence="10">
    <location>
        <begin position="1"/>
        <end position="18"/>
    </location>
</feature>
<dbReference type="EMBL" id="VNKQ01000013">
    <property type="protein sequence ID" value="KAG0647220.1"/>
    <property type="molecule type" value="Genomic_DNA"/>
</dbReference>
<dbReference type="FunFam" id="3.30.160.60:FF:000606">
    <property type="entry name" value="C2H2 transcription factor, putative"/>
    <property type="match status" value="1"/>
</dbReference>
<dbReference type="Proteomes" id="UP000785200">
    <property type="component" value="Unassembled WGS sequence"/>
</dbReference>
<feature type="compositionally biased region" description="Basic and acidic residues" evidence="10">
    <location>
        <begin position="80"/>
        <end position="91"/>
    </location>
</feature>
<evidence type="ECO:0000313" key="12">
    <source>
        <dbReference type="EMBL" id="KAG0647220.1"/>
    </source>
</evidence>
<keyword evidence="13" id="KW-1185">Reference proteome</keyword>
<evidence type="ECO:0000256" key="4">
    <source>
        <dbReference type="ARBA" id="ARBA00022771"/>
    </source>
</evidence>
<feature type="domain" description="C2H2-type" evidence="11">
    <location>
        <begin position="171"/>
        <end position="198"/>
    </location>
</feature>
<dbReference type="PANTHER" id="PTHR40626">
    <property type="entry name" value="MIP31509P"/>
    <property type="match status" value="1"/>
</dbReference>
<protein>
    <submittedName>
        <fullName evidence="12">C2H2 finger domain transcription factor dvrA</fullName>
    </submittedName>
</protein>
<evidence type="ECO:0000256" key="6">
    <source>
        <dbReference type="ARBA" id="ARBA00023015"/>
    </source>
</evidence>
<evidence type="ECO:0000256" key="5">
    <source>
        <dbReference type="ARBA" id="ARBA00022833"/>
    </source>
</evidence>
<keyword evidence="5" id="KW-0862">Zinc</keyword>
<evidence type="ECO:0000256" key="9">
    <source>
        <dbReference type="PROSITE-ProRule" id="PRU00042"/>
    </source>
</evidence>
<dbReference type="AlphaFoldDB" id="A0A9P7AVC4"/>
<dbReference type="GO" id="GO:0005634">
    <property type="term" value="C:nucleus"/>
    <property type="evidence" value="ECO:0007669"/>
    <property type="project" value="UniProtKB-SubCell"/>
</dbReference>
<dbReference type="Gene3D" id="3.30.160.60">
    <property type="entry name" value="Classic Zinc Finger"/>
    <property type="match status" value="2"/>
</dbReference>
<organism evidence="12 13">
    <name type="scientific">Hyphodiscus hymeniophilus</name>
    <dbReference type="NCBI Taxonomy" id="353542"/>
    <lineage>
        <taxon>Eukaryota</taxon>
        <taxon>Fungi</taxon>
        <taxon>Dikarya</taxon>
        <taxon>Ascomycota</taxon>
        <taxon>Pezizomycotina</taxon>
        <taxon>Leotiomycetes</taxon>
        <taxon>Helotiales</taxon>
        <taxon>Hyphodiscaceae</taxon>
        <taxon>Hyphodiscus</taxon>
    </lineage>
</organism>
<sequence>MNTFRPVNTSLAPDTSGRNGEETTPTTPRPSTAPGTQPQPITRMDDATTPTRATFGALANQRPLPAQPFPAAISVPQNAHGEDKQSLHRGDSQYSNKSRGSEDHDMDDSDDGGEGAEDGSDDESVNADGTRTKKKRSQRFYCTEYPPCTLSFTRSEHLARHIRKHTGERPFQCHCSRRFSRLDNLRQHAQTVHVNEEIPPESLAATGTRFQRQVRTDRVRPPGSRSRATTSGSQTGSVRGHQRNSLSASSIGSVSSAFSARDDGRRRPPPLQMAGPGVRLSQEIVGGYRPDSPNQYQYRTHSPGGFNTPTSATFSTDQNSPRWGSAMQSPSLSNSRTANIYNGHRTPGRRLSVPSAQNPFQSPQGYGGPLSNMNSSNMGAFSPSSSMMNSPTTSTTSGWTGRRESMSNAADEAWRRRTWHPDTHSSGFTSSRLQNVTTNYYSTGPPPQVPVLPSNAPPLQGQNSMRLPGIESFDPVPRPTTPVRRQPSPMMIDTPSRLPVQQPADRYQERPRSQHWDAAINRNLNRLDIQGTPPSDAAGSWASETNRAVMAQSEQIRAQPVVRFEESPYSARTQNHHYSAPPITPKEMKRQGWYQGPPPTMGNIDPRIQRTSPADSSGSEAGVPGTPSSASVGDFNPSIVHSNGYVEGRNGVFIQNPPVVPSNAPNGYPVYHPQPMNGMEQAYAYAPHHQTQDHMHNRHQGQVPKSSDTGMSKLDALVAVATSEENVAAAY</sequence>
<comment type="subcellular location">
    <subcellularLocation>
        <location evidence="1">Nucleus</location>
    </subcellularLocation>
</comment>
<dbReference type="GO" id="GO:0051701">
    <property type="term" value="P:biological process involved in interaction with host"/>
    <property type="evidence" value="ECO:0007669"/>
    <property type="project" value="UniProtKB-ARBA"/>
</dbReference>
<gene>
    <name evidence="12" type="ORF">D0Z07_7046</name>
</gene>
<dbReference type="FunFam" id="3.30.160.60:FF:000758">
    <property type="entry name" value="C2H2 transcription factor, putative"/>
    <property type="match status" value="1"/>
</dbReference>
<feature type="compositionally biased region" description="Low complexity" evidence="10">
    <location>
        <begin position="245"/>
        <end position="259"/>
    </location>
</feature>
<feature type="compositionally biased region" description="Polar residues" evidence="10">
    <location>
        <begin position="292"/>
        <end position="340"/>
    </location>
</feature>
<dbReference type="PANTHER" id="PTHR40626:SF11">
    <property type="entry name" value="ZINC FINGER PROTEIN YPR022C"/>
    <property type="match status" value="1"/>
</dbReference>
<dbReference type="InterPro" id="IPR036236">
    <property type="entry name" value="Znf_C2H2_sf"/>
</dbReference>
<name>A0A9P7AVC4_9HELO</name>
<evidence type="ECO:0000256" key="1">
    <source>
        <dbReference type="ARBA" id="ARBA00004123"/>
    </source>
</evidence>
<reference evidence="12" key="1">
    <citation type="submission" date="2019-07" db="EMBL/GenBank/DDBJ databases">
        <title>Hyphodiscus hymeniophilus genome sequencing and assembly.</title>
        <authorList>
            <person name="Kramer G."/>
            <person name="Nodwell J."/>
        </authorList>
    </citation>
    <scope>NUCLEOTIDE SEQUENCE</scope>
    <source>
        <strain evidence="12">ATCC 34498</strain>
    </source>
</reference>
<dbReference type="GO" id="GO:0000978">
    <property type="term" value="F:RNA polymerase II cis-regulatory region sequence-specific DNA binding"/>
    <property type="evidence" value="ECO:0007669"/>
    <property type="project" value="InterPro"/>
</dbReference>
<dbReference type="OrthoDB" id="624345at2759"/>
<proteinExistence type="predicted"/>
<keyword evidence="4 9" id="KW-0863">Zinc-finger</keyword>
<evidence type="ECO:0000256" key="2">
    <source>
        <dbReference type="ARBA" id="ARBA00022723"/>
    </source>
</evidence>
<evidence type="ECO:0000313" key="13">
    <source>
        <dbReference type="Proteomes" id="UP000785200"/>
    </source>
</evidence>
<keyword evidence="8" id="KW-0539">Nucleus</keyword>
<accession>A0A9P7AVC4</accession>
<evidence type="ECO:0000256" key="3">
    <source>
        <dbReference type="ARBA" id="ARBA00022737"/>
    </source>
</evidence>
<dbReference type="GO" id="GO:0000981">
    <property type="term" value="F:DNA-binding transcription factor activity, RNA polymerase II-specific"/>
    <property type="evidence" value="ECO:0007669"/>
    <property type="project" value="InterPro"/>
</dbReference>
<evidence type="ECO:0000256" key="7">
    <source>
        <dbReference type="ARBA" id="ARBA00023163"/>
    </source>
</evidence>
<dbReference type="GO" id="GO:0008270">
    <property type="term" value="F:zinc ion binding"/>
    <property type="evidence" value="ECO:0007669"/>
    <property type="project" value="UniProtKB-KW"/>
</dbReference>
<dbReference type="PROSITE" id="PS50157">
    <property type="entry name" value="ZINC_FINGER_C2H2_2"/>
    <property type="match status" value="2"/>
</dbReference>
<keyword evidence="6" id="KW-0805">Transcription regulation</keyword>
<feature type="domain" description="C2H2-type" evidence="11">
    <location>
        <begin position="140"/>
        <end position="170"/>
    </location>
</feature>
<evidence type="ECO:0000259" key="11">
    <source>
        <dbReference type="PROSITE" id="PS50157"/>
    </source>
</evidence>
<feature type="compositionally biased region" description="Polar residues" evidence="10">
    <location>
        <begin position="354"/>
        <end position="364"/>
    </location>
</feature>
<feature type="compositionally biased region" description="Low complexity" evidence="10">
    <location>
        <begin position="23"/>
        <end position="36"/>
    </location>
</feature>
<keyword evidence="7" id="KW-0804">Transcription</keyword>
<feature type="compositionally biased region" description="Low complexity" evidence="10">
    <location>
        <begin position="382"/>
        <end position="400"/>
    </location>
</feature>
<feature type="region of interest" description="Disordered" evidence="10">
    <location>
        <begin position="568"/>
        <end position="636"/>
    </location>
</feature>